<feature type="domain" description="Cullin family profile" evidence="2">
    <location>
        <begin position="379"/>
        <end position="589"/>
    </location>
</feature>
<dbReference type="VEuPathDB" id="FungiDB:C5L36_0C05665"/>
<sequence length="617" mass="72082">MKNQFSNSSFLAAAQNNVSTLIVKPNSKSLNIVLDTCVTQIKKIDEPKIINRNKKQKISAQNSEGEFITKLRALTRRHYLDHTKLNEEMPRFELNFSIGECDRAAAIELLHSWLGDNTTKLLKNFSVELMVQFTNRLRHLLNCYCYIDSRVSIFTSAETLGNLLAKSKITSICKHPQIKNEIEKRFETALTKKDMVENCSLFELYKSCEYLHLLATEMGMPMFPYLILDHDVDVERIIFSLCTVSPYGDELHVAPVLNSIHKFNWKLINKIINTAEFYDFFAISRELDVTKFMNSFSETTMNKHIIPLIKENITKWALDKFTAGQHETIEKACDNFHYLVNDHSLFEFSDAAVNQMWKYLYEKLKADEEMDYVKIMSPIVKNFKSIDTTLRFLKEKLCGFAHKNLFTLDHCKNYGNVVSLMEFLLDAQKDRYEALSQTDHYYLTIENLKQFSKVTIEESDGIIYELRELYYSPSQRHNESVNDSYNTHFGVKKNWKVNKPLRVRKNLKAFISKLNVREPKRKHLFNNRYQLVEMNVNMDNGETIFLKCTPFIVSILLAFENQTVIDYKSLMRLTKLSQRVFRDHIKKLVHHGFINIEGSSLIFRQNNKGIAKNLTIT</sequence>
<dbReference type="Proteomes" id="UP000029867">
    <property type="component" value="Unassembled WGS sequence"/>
</dbReference>
<proteinExistence type="inferred from homology"/>
<dbReference type="AlphaFoldDB" id="A0A099P3T2"/>
<evidence type="ECO:0000313" key="3">
    <source>
        <dbReference type="EMBL" id="KGK39688.1"/>
    </source>
</evidence>
<dbReference type="Gene3D" id="3.30.230.130">
    <property type="entry name" value="Cullin, Chain C, Domain 2"/>
    <property type="match status" value="1"/>
</dbReference>
<dbReference type="SUPFAM" id="SSF75632">
    <property type="entry name" value="Cullin homology domain"/>
    <property type="match status" value="1"/>
</dbReference>
<evidence type="ECO:0000256" key="1">
    <source>
        <dbReference type="PROSITE-ProRule" id="PRU00330"/>
    </source>
</evidence>
<comment type="caution">
    <text evidence="3">The sequence shown here is derived from an EMBL/GenBank/DDBJ whole genome shotgun (WGS) entry which is preliminary data.</text>
</comment>
<dbReference type="InterPro" id="IPR016158">
    <property type="entry name" value="Cullin_homology"/>
</dbReference>
<dbReference type="HOGENOM" id="CLU_442828_0_0_1"/>
<dbReference type="EMBL" id="JQFK01000007">
    <property type="protein sequence ID" value="KGK39688.1"/>
    <property type="molecule type" value="Genomic_DNA"/>
</dbReference>
<evidence type="ECO:0000259" key="2">
    <source>
        <dbReference type="PROSITE" id="PS50069"/>
    </source>
</evidence>
<evidence type="ECO:0000313" key="4">
    <source>
        <dbReference type="Proteomes" id="UP000029867"/>
    </source>
</evidence>
<name>A0A099P3T2_PICKU</name>
<dbReference type="InterPro" id="IPR036317">
    <property type="entry name" value="Cullin_homology_sf"/>
</dbReference>
<gene>
    <name evidence="3" type="ORF">JL09_g1135</name>
</gene>
<organism evidence="3 4">
    <name type="scientific">Pichia kudriavzevii</name>
    <name type="common">Yeast</name>
    <name type="synonym">Issatchenkia orientalis</name>
    <dbReference type="NCBI Taxonomy" id="4909"/>
    <lineage>
        <taxon>Eukaryota</taxon>
        <taxon>Fungi</taxon>
        <taxon>Dikarya</taxon>
        <taxon>Ascomycota</taxon>
        <taxon>Saccharomycotina</taxon>
        <taxon>Pichiomycetes</taxon>
        <taxon>Pichiales</taxon>
        <taxon>Pichiaceae</taxon>
        <taxon>Pichia</taxon>
    </lineage>
</organism>
<accession>A0A099P3T2</accession>
<reference evidence="4" key="1">
    <citation type="journal article" date="2014" name="Microb. Cell Fact.">
        <title>Exploiting Issatchenkia orientalis SD108 for succinic acid production.</title>
        <authorList>
            <person name="Xiao H."/>
            <person name="Shao Z."/>
            <person name="Jiang Y."/>
            <person name="Dole S."/>
            <person name="Zhao H."/>
        </authorList>
    </citation>
    <scope>NUCLEOTIDE SEQUENCE [LARGE SCALE GENOMIC DNA]</scope>
    <source>
        <strain evidence="4">SD108</strain>
    </source>
</reference>
<dbReference type="PROSITE" id="PS50069">
    <property type="entry name" value="CULLIN_2"/>
    <property type="match status" value="1"/>
</dbReference>
<comment type="similarity">
    <text evidence="1">Belongs to the cullin family.</text>
</comment>
<protein>
    <recommendedName>
        <fullName evidence="2">Cullin family profile domain-containing protein</fullName>
    </recommendedName>
</protein>